<sequence>MLREIWGVLFMVLASVPGNLGRMCISMALGLAVVGCGGGSGSGDLPAPVALAGTIDIEAGTRVDADNADALLGRAPLTSAQLLPPEFILAGYVSDTTQVRDYPSIYTGSDPFQYFPDPEDRYVSSLQAGLELTLQSFATRLGTASDLRLTVEAPDGTILAEKTAPGNGSPVTIALDSEQSGDYTLSVTALGAPPMLYILSSSRTETPTATAYDWPRHEFVQDEAIVSLRDPGVRGNGLPASALMAPGRQIAPGLWTVRRPAAVAALSQSSPAEQTLAWIRSLRDDPAIRHASPNYKTQAFASPVDEPLYPSSVLGQQWHYALINGPVAWQLAPGGGSDVNVAVLDTGLFRDGGQWHPDLTANVIAGFDAVDGDDFPADPGNAVGGSVYHGTHVAGTVAAAVNGIGGAGVAFGSNLMAVRVLGEGGSGTLSDLLEGMQWVLGDQARPSADVVNLSLGGLPCGDPGVAGTLQQLINQGVEKGIIYVAAAGNSATSEPSCPAALENVFSVSAVDGAGSLSSYSNFGSTIDLAAPGGDASRDGNGDGQGDLVSSTSAAVVDGQLQAVYRGLQGTSMAAPHVSGVLALMKEVRPALNSGNIDGYLINGDLTLPPCEAGCNRTDQLGYGLLDAGKAIQAVLSGSPPELLTASPAVVNLAVEAGVSSPETVEFSRLGDSAVRITGVSASDDWFFVSRGSETLPLAVDSENPVAELELALIPENLETGLSSRGSFIVTYETGSEGEKRLAIPVIGQQITDQQARDAGRHFVLLVEPEPQGDTFVTVGQTVATVNEGQYQFEFLPDDGQAPQLQNEVPPGEYFLVAGTDLDNDGLICHAGEACAEYPVAGLRQIIEVRENQLVTGLRMTTSYSRPALSVNSPDFLPRPDFVGYRLLSEQAGSQSTSVKAIQIP</sequence>
<dbReference type="PROSITE" id="PS00138">
    <property type="entry name" value="SUBTILASE_SER"/>
    <property type="match status" value="1"/>
</dbReference>
<comment type="similarity">
    <text evidence="1 5 6">Belongs to the peptidase S8 family.</text>
</comment>
<evidence type="ECO:0000256" key="3">
    <source>
        <dbReference type="ARBA" id="ARBA00022801"/>
    </source>
</evidence>
<dbReference type="RefSeq" id="WP_099616984.1">
    <property type="nucleotide sequence ID" value="NZ_KZ319339.1"/>
</dbReference>
<name>A0A2G1VJZ8_9GAMM</name>
<dbReference type="InterPro" id="IPR036852">
    <property type="entry name" value="Peptidase_S8/S53_dom_sf"/>
</dbReference>
<proteinExistence type="inferred from homology"/>
<dbReference type="PRINTS" id="PR00723">
    <property type="entry name" value="SUBTILISIN"/>
</dbReference>
<gene>
    <name evidence="8" type="ORF">CLH62_04815</name>
</gene>
<dbReference type="PIRSF" id="PIRSF037893">
    <property type="entry name" value="Subtilisin_rel_Maqu_2796"/>
    <property type="match status" value="1"/>
</dbReference>
<dbReference type="InterPro" id="IPR000209">
    <property type="entry name" value="Peptidase_S8/S53_dom"/>
</dbReference>
<dbReference type="AlphaFoldDB" id="A0A2G1VJZ8"/>
<keyword evidence="2 5" id="KW-0645">Protease</keyword>
<comment type="caution">
    <text evidence="8">The sequence shown here is derived from an EMBL/GenBank/DDBJ whole genome shotgun (WGS) entry which is preliminary data.</text>
</comment>
<feature type="active site" description="Charge relay system" evidence="5">
    <location>
        <position position="345"/>
    </location>
</feature>
<dbReference type="SUPFAM" id="SSF52743">
    <property type="entry name" value="Subtilisin-like"/>
    <property type="match status" value="1"/>
</dbReference>
<evidence type="ECO:0000256" key="5">
    <source>
        <dbReference type="PROSITE-ProRule" id="PRU01240"/>
    </source>
</evidence>
<dbReference type="InterPro" id="IPR015500">
    <property type="entry name" value="Peptidase_S8_subtilisin-rel"/>
</dbReference>
<organism evidence="8 9">
    <name type="scientific">Marinobacter guineae</name>
    <dbReference type="NCBI Taxonomy" id="432303"/>
    <lineage>
        <taxon>Bacteria</taxon>
        <taxon>Pseudomonadati</taxon>
        <taxon>Pseudomonadota</taxon>
        <taxon>Gammaproteobacteria</taxon>
        <taxon>Pseudomonadales</taxon>
        <taxon>Marinobacteraceae</taxon>
        <taxon>Marinobacter</taxon>
    </lineage>
</organism>
<keyword evidence="9" id="KW-1185">Reference proteome</keyword>
<reference evidence="8 9" key="1">
    <citation type="submission" date="2017-09" db="EMBL/GenBank/DDBJ databases">
        <title>The draft genome sequences of Marinobacter guineae M3B.</title>
        <authorList>
            <person name="Cao J."/>
        </authorList>
    </citation>
    <scope>NUCLEOTIDE SEQUENCE [LARGE SCALE GENOMIC DNA]</scope>
    <source>
        <strain evidence="8 9">M3B</strain>
    </source>
</reference>
<dbReference type="PROSITE" id="PS00137">
    <property type="entry name" value="SUBTILASE_HIS"/>
    <property type="match status" value="1"/>
</dbReference>
<dbReference type="GO" id="GO:0004252">
    <property type="term" value="F:serine-type endopeptidase activity"/>
    <property type="evidence" value="ECO:0007669"/>
    <property type="project" value="UniProtKB-UniRule"/>
</dbReference>
<evidence type="ECO:0000259" key="7">
    <source>
        <dbReference type="Pfam" id="PF00082"/>
    </source>
</evidence>
<evidence type="ECO:0000256" key="6">
    <source>
        <dbReference type="RuleBase" id="RU003355"/>
    </source>
</evidence>
<dbReference type="Proteomes" id="UP000229044">
    <property type="component" value="Unassembled WGS sequence"/>
</dbReference>
<dbReference type="InterPro" id="IPR017309">
    <property type="entry name" value="Pept_S8A_subtilisin_proteobac"/>
</dbReference>
<dbReference type="PROSITE" id="PS51892">
    <property type="entry name" value="SUBTILASE"/>
    <property type="match status" value="1"/>
</dbReference>
<dbReference type="InterPro" id="IPR023827">
    <property type="entry name" value="Peptidase_S8_Asp-AS"/>
</dbReference>
<dbReference type="InterPro" id="IPR023828">
    <property type="entry name" value="Peptidase_S8_Ser-AS"/>
</dbReference>
<dbReference type="GO" id="GO:0006508">
    <property type="term" value="P:proteolysis"/>
    <property type="evidence" value="ECO:0007669"/>
    <property type="project" value="UniProtKB-KW"/>
</dbReference>
<protein>
    <submittedName>
        <fullName evidence="8">Peptidase S8</fullName>
    </submittedName>
</protein>
<dbReference type="InterPro" id="IPR022398">
    <property type="entry name" value="Peptidase_S8_His-AS"/>
</dbReference>
<feature type="active site" description="Charge relay system" evidence="5">
    <location>
        <position position="389"/>
    </location>
</feature>
<dbReference type="InterPro" id="IPR050131">
    <property type="entry name" value="Peptidase_S8_subtilisin-like"/>
</dbReference>
<dbReference type="PANTHER" id="PTHR43806">
    <property type="entry name" value="PEPTIDASE S8"/>
    <property type="match status" value="1"/>
</dbReference>
<evidence type="ECO:0000256" key="2">
    <source>
        <dbReference type="ARBA" id="ARBA00022670"/>
    </source>
</evidence>
<evidence type="ECO:0000313" key="9">
    <source>
        <dbReference type="Proteomes" id="UP000229044"/>
    </source>
</evidence>
<evidence type="ECO:0000256" key="1">
    <source>
        <dbReference type="ARBA" id="ARBA00011073"/>
    </source>
</evidence>
<feature type="domain" description="Peptidase S8/S53" evidence="7">
    <location>
        <begin position="336"/>
        <end position="602"/>
    </location>
</feature>
<dbReference type="PROSITE" id="PS00136">
    <property type="entry name" value="SUBTILASE_ASP"/>
    <property type="match status" value="1"/>
</dbReference>
<dbReference type="PANTHER" id="PTHR43806:SF11">
    <property type="entry name" value="CEREVISIN-RELATED"/>
    <property type="match status" value="1"/>
</dbReference>
<dbReference type="Gene3D" id="3.40.50.200">
    <property type="entry name" value="Peptidase S8/S53 domain"/>
    <property type="match status" value="1"/>
</dbReference>
<keyword evidence="3 5" id="KW-0378">Hydrolase</keyword>
<dbReference type="Pfam" id="PF00082">
    <property type="entry name" value="Peptidase_S8"/>
    <property type="match status" value="1"/>
</dbReference>
<evidence type="ECO:0000313" key="8">
    <source>
        <dbReference type="EMBL" id="PHQ26910.1"/>
    </source>
</evidence>
<accession>A0A2G1VJZ8</accession>
<evidence type="ECO:0000256" key="4">
    <source>
        <dbReference type="ARBA" id="ARBA00022825"/>
    </source>
</evidence>
<dbReference type="EMBL" id="NTFI01000001">
    <property type="protein sequence ID" value="PHQ26910.1"/>
    <property type="molecule type" value="Genomic_DNA"/>
</dbReference>
<feature type="active site" description="Charge relay system" evidence="5">
    <location>
        <position position="571"/>
    </location>
</feature>
<dbReference type="OrthoDB" id="9790784at2"/>
<keyword evidence="4 5" id="KW-0720">Serine protease</keyword>